<dbReference type="KEGG" id="spsw:Sps_02362"/>
<dbReference type="OrthoDB" id="9776488at2"/>
<dbReference type="STRING" id="225848.Sps_02362"/>
<dbReference type="AlphaFoldDB" id="A0A1S6HPR4"/>
<feature type="binding site" evidence="8">
    <location>
        <position position="188"/>
    </location>
    <ligand>
        <name>Zn(2+)</name>
        <dbReference type="ChEBI" id="CHEBI:29105"/>
    </ligand>
</feature>
<accession>A0A1S6HPR4</accession>
<feature type="binding site" evidence="7">
    <location>
        <position position="244"/>
    </location>
    <ligand>
        <name>substrate</name>
    </ligand>
</feature>
<dbReference type="GO" id="GO:0008448">
    <property type="term" value="F:N-acetylglucosamine-6-phosphate deacetylase activity"/>
    <property type="evidence" value="ECO:0007669"/>
    <property type="project" value="UniProtKB-UniRule"/>
</dbReference>
<dbReference type="Pfam" id="PF01979">
    <property type="entry name" value="Amidohydro_1"/>
    <property type="match status" value="1"/>
</dbReference>
<dbReference type="Gene3D" id="3.20.20.140">
    <property type="entry name" value="Metal-dependent hydrolases"/>
    <property type="match status" value="1"/>
</dbReference>
<keyword evidence="11" id="KW-1185">Reference proteome</keyword>
<dbReference type="GO" id="GO:0046872">
    <property type="term" value="F:metal ion binding"/>
    <property type="evidence" value="ECO:0007669"/>
    <property type="project" value="UniProtKB-KW"/>
</dbReference>
<sequence length="377" mass="39552">MKQTLIAKRVFDGEQFHNDLPITIEDGHILALDTVAGVKEISADGTFVPGFIDVQVNGGGGALFNGDPSVECIETIGSAHAKFGTTGFLPTLITDNVDIMSRAADAIAASLVKGSAGVLGVHFEGPHLSIPKKGVHPQSHIRSISDAELEIFKRDDLGLKVVTLAPENVSVDVIKALVAADVRVCLGHSNANYEIVVAALEAGATGFTHLFNAMSPFGSREPGMLGAAIESRDAWCGLIVDGHHVHSAAARVAIYAKPRGKVMLVTDAMPPVGLEEEASFELFGTQVIRQGDRLNAVTGELAGCVLDMAGAVRNTVSMLGLPLDEAIRMGSLYPAEYLGLAERQGQVSVGSRADLVLLDGELKVQQTLIGGTSVFKA</sequence>
<dbReference type="PANTHER" id="PTHR11113">
    <property type="entry name" value="N-ACETYLGLUCOSAMINE-6-PHOSPHATE DEACETYLASE"/>
    <property type="match status" value="1"/>
</dbReference>
<keyword evidence="2 8" id="KW-0479">Metal-binding</keyword>
<evidence type="ECO:0000256" key="6">
    <source>
        <dbReference type="PIRSR" id="PIRSR038994-1"/>
    </source>
</evidence>
<proteinExistence type="inferred from homology"/>
<dbReference type="InterPro" id="IPR006680">
    <property type="entry name" value="Amidohydro-rel"/>
</dbReference>
<evidence type="ECO:0000313" key="10">
    <source>
        <dbReference type="EMBL" id="AQS37516.1"/>
    </source>
</evidence>
<dbReference type="FunFam" id="3.20.20.140:FF:000004">
    <property type="entry name" value="N-acetylglucosamine-6-phosphate deacetylase"/>
    <property type="match status" value="1"/>
</dbReference>
<dbReference type="SUPFAM" id="SSF51556">
    <property type="entry name" value="Metallo-dependent hydrolases"/>
    <property type="match status" value="1"/>
</dbReference>
<evidence type="ECO:0000256" key="4">
    <source>
        <dbReference type="ARBA" id="ARBA00023277"/>
    </source>
</evidence>
<keyword evidence="3 5" id="KW-0378">Hydrolase</keyword>
<dbReference type="CDD" id="cd00854">
    <property type="entry name" value="NagA"/>
    <property type="match status" value="1"/>
</dbReference>
<reference evidence="10 11" key="1">
    <citation type="submission" date="2016-03" db="EMBL/GenBank/DDBJ databases">
        <title>Complete genome sequence of Shewanella psychrophila WP2, a deep sea bacterium isolated from west Pacific sediment.</title>
        <authorList>
            <person name="Xu G."/>
            <person name="Jian H."/>
        </authorList>
    </citation>
    <scope>NUCLEOTIDE SEQUENCE [LARGE SCALE GENOMIC DNA]</scope>
    <source>
        <strain evidence="10 11">WP2</strain>
    </source>
</reference>
<feature type="binding site" evidence="7">
    <location>
        <begin position="212"/>
        <end position="213"/>
    </location>
    <ligand>
        <name>substrate</name>
    </ligand>
</feature>
<evidence type="ECO:0000256" key="1">
    <source>
        <dbReference type="ARBA" id="ARBA00010716"/>
    </source>
</evidence>
<evidence type="ECO:0000256" key="5">
    <source>
        <dbReference type="PIRNR" id="PIRNR038994"/>
    </source>
</evidence>
<dbReference type="PIRSF" id="PIRSF038994">
    <property type="entry name" value="NagA"/>
    <property type="match status" value="1"/>
</dbReference>
<dbReference type="InterPro" id="IPR011059">
    <property type="entry name" value="Metal-dep_hydrolase_composite"/>
</dbReference>
<name>A0A1S6HPR4_9GAMM</name>
<dbReference type="InterPro" id="IPR032466">
    <property type="entry name" value="Metal_Hydrolase"/>
</dbReference>
<dbReference type="EMBL" id="CP014782">
    <property type="protein sequence ID" value="AQS37516.1"/>
    <property type="molecule type" value="Genomic_DNA"/>
</dbReference>
<comment type="similarity">
    <text evidence="1 5">Belongs to the metallo-dependent hydrolases superfamily. NagA family.</text>
</comment>
<feature type="domain" description="Amidohydrolase-related" evidence="9">
    <location>
        <begin position="48"/>
        <end position="371"/>
    </location>
</feature>
<dbReference type="EC" id="3.5.1.25" evidence="5"/>
<dbReference type="RefSeq" id="WP_077752676.1">
    <property type="nucleotide sequence ID" value="NZ_CP014782.1"/>
</dbReference>
<protein>
    <recommendedName>
        <fullName evidence="5">N-acetylgalactosamine-6-phosphate deacetylase</fullName>
        <ecNumber evidence="5">3.5.1.25</ecNumber>
    </recommendedName>
    <alternativeName>
        <fullName evidence="5">N-acetylglucosamine-6-phosphate deacetylase</fullName>
    </alternativeName>
</protein>
<dbReference type="SUPFAM" id="SSF51338">
    <property type="entry name" value="Composite domain of metallo-dependent hydrolases"/>
    <property type="match status" value="1"/>
</dbReference>
<dbReference type="NCBIfam" id="TIGR00221">
    <property type="entry name" value="nagA"/>
    <property type="match status" value="1"/>
</dbReference>
<evidence type="ECO:0000256" key="8">
    <source>
        <dbReference type="PIRSR" id="PIRSR038994-3"/>
    </source>
</evidence>
<dbReference type="InterPro" id="IPR003764">
    <property type="entry name" value="GlcNAc_6-P_deAcase"/>
</dbReference>
<dbReference type="PANTHER" id="PTHR11113:SF14">
    <property type="entry name" value="N-ACETYLGLUCOSAMINE-6-PHOSPHATE DEACETYLASE"/>
    <property type="match status" value="1"/>
</dbReference>
<dbReference type="Gene3D" id="2.30.40.10">
    <property type="entry name" value="Urease, subunit C, domain 1"/>
    <property type="match status" value="1"/>
</dbReference>
<feature type="binding site" evidence="7">
    <location>
        <position position="220"/>
    </location>
    <ligand>
        <name>substrate</name>
    </ligand>
</feature>
<evidence type="ECO:0000256" key="7">
    <source>
        <dbReference type="PIRSR" id="PIRSR038994-2"/>
    </source>
</evidence>
<gene>
    <name evidence="10" type="ORF">Sps_02362</name>
</gene>
<comment type="catalytic activity">
    <reaction evidence="5">
        <text>N-acetyl-D-glucosamine 6-phosphate + H2O = D-glucosamine 6-phosphate + acetate</text>
        <dbReference type="Rhea" id="RHEA:22936"/>
        <dbReference type="ChEBI" id="CHEBI:15377"/>
        <dbReference type="ChEBI" id="CHEBI:30089"/>
        <dbReference type="ChEBI" id="CHEBI:57513"/>
        <dbReference type="ChEBI" id="CHEBI:58725"/>
        <dbReference type="EC" id="3.5.1.25"/>
    </reaction>
</comment>
<keyword evidence="4 5" id="KW-0119">Carbohydrate metabolism</keyword>
<dbReference type="GO" id="GO:0006046">
    <property type="term" value="P:N-acetylglucosamine catabolic process"/>
    <property type="evidence" value="ECO:0007669"/>
    <property type="project" value="TreeGrafter"/>
</dbReference>
<evidence type="ECO:0000256" key="2">
    <source>
        <dbReference type="ARBA" id="ARBA00022723"/>
    </source>
</evidence>
<evidence type="ECO:0000259" key="9">
    <source>
        <dbReference type="Pfam" id="PF01979"/>
    </source>
</evidence>
<evidence type="ECO:0000256" key="3">
    <source>
        <dbReference type="ARBA" id="ARBA00022801"/>
    </source>
</evidence>
<comment type="cofactor">
    <cofactor evidence="8">
        <name>a divalent metal cation</name>
        <dbReference type="ChEBI" id="CHEBI:60240"/>
    </cofactor>
    <text evidence="8">Binds 1 divalent metal cation per subunit.</text>
</comment>
<feature type="binding site" evidence="7">
    <location>
        <position position="135"/>
    </location>
    <ligand>
        <name>substrate</name>
    </ligand>
</feature>
<feature type="binding site" evidence="8">
    <location>
        <position position="124"/>
    </location>
    <ligand>
        <name>Zn(2+)</name>
        <dbReference type="ChEBI" id="CHEBI:29105"/>
    </ligand>
</feature>
<organism evidence="10 11">
    <name type="scientific">Shewanella psychrophila</name>
    <dbReference type="NCBI Taxonomy" id="225848"/>
    <lineage>
        <taxon>Bacteria</taxon>
        <taxon>Pseudomonadati</taxon>
        <taxon>Pseudomonadota</taxon>
        <taxon>Gammaproteobacteria</taxon>
        <taxon>Alteromonadales</taxon>
        <taxon>Shewanellaceae</taxon>
        <taxon>Shewanella</taxon>
    </lineage>
</organism>
<evidence type="ECO:0000313" key="11">
    <source>
        <dbReference type="Proteomes" id="UP000189545"/>
    </source>
</evidence>
<feature type="binding site" evidence="8">
    <location>
        <position position="209"/>
    </location>
    <ligand>
        <name>Zn(2+)</name>
        <dbReference type="ChEBI" id="CHEBI:29105"/>
    </ligand>
</feature>
<dbReference type="Proteomes" id="UP000189545">
    <property type="component" value="Chromosome"/>
</dbReference>
<feature type="binding site" evidence="7">
    <location>
        <begin position="301"/>
        <end position="303"/>
    </location>
    <ligand>
        <name>substrate</name>
    </ligand>
</feature>
<feature type="active site" description="Proton donor/acceptor" evidence="6">
    <location>
        <position position="267"/>
    </location>
</feature>